<keyword evidence="9 11" id="KW-0139">CF(1)</keyword>
<comment type="similarity">
    <text evidence="2 11">Belongs to the ATPase gamma chain family.</text>
</comment>
<dbReference type="GO" id="GO:0045259">
    <property type="term" value="C:proton-transporting ATP synthase complex"/>
    <property type="evidence" value="ECO:0007669"/>
    <property type="project" value="UniProtKB-KW"/>
</dbReference>
<reference evidence="12" key="1">
    <citation type="submission" date="2020-06" db="EMBL/GenBank/DDBJ databases">
        <title>Draft genome of Bugula neritina, a colonial animal packing powerful symbionts and potential medicines.</title>
        <authorList>
            <person name="Rayko M."/>
        </authorList>
    </citation>
    <scope>NUCLEOTIDE SEQUENCE [LARGE SCALE GENOMIC DNA]</scope>
    <source>
        <strain evidence="12">Kwan_BN1</strain>
    </source>
</reference>
<evidence type="ECO:0000313" key="13">
    <source>
        <dbReference type="Proteomes" id="UP000593567"/>
    </source>
</evidence>
<evidence type="ECO:0000313" key="12">
    <source>
        <dbReference type="EMBL" id="KAF6020150.1"/>
    </source>
</evidence>
<keyword evidence="10 11" id="KW-0066">ATP synthesis</keyword>
<dbReference type="PANTHER" id="PTHR11693:SF22">
    <property type="entry name" value="ATP SYNTHASE SUBUNIT GAMMA, MITOCHONDRIAL"/>
    <property type="match status" value="1"/>
</dbReference>
<dbReference type="Pfam" id="PF00231">
    <property type="entry name" value="ATP-synt"/>
    <property type="match status" value="1"/>
</dbReference>
<dbReference type="CDD" id="cd12151">
    <property type="entry name" value="F1-ATPase_gamma"/>
    <property type="match status" value="1"/>
</dbReference>
<evidence type="ECO:0000256" key="4">
    <source>
        <dbReference type="ARBA" id="ARBA00022781"/>
    </source>
</evidence>
<dbReference type="PIRSF" id="PIRSF039089">
    <property type="entry name" value="ATP_synthase_gamma"/>
    <property type="match status" value="1"/>
</dbReference>
<comment type="subcellular location">
    <subcellularLocation>
        <location evidence="1">Mitochondrion inner membrane</location>
        <topology evidence="1">Peripheral membrane protein</topology>
    </subcellularLocation>
</comment>
<dbReference type="InterPro" id="IPR023632">
    <property type="entry name" value="ATP_synth_F1_gsu_CS"/>
</dbReference>
<protein>
    <recommendedName>
        <fullName evidence="11">ATP synthase subunit gamma</fullName>
    </recommendedName>
</protein>
<evidence type="ECO:0000256" key="7">
    <source>
        <dbReference type="ARBA" id="ARBA00023128"/>
    </source>
</evidence>
<dbReference type="Gene3D" id="3.40.1380.10">
    <property type="match status" value="1"/>
</dbReference>
<dbReference type="SUPFAM" id="SSF52943">
    <property type="entry name" value="ATP synthase (F1-ATPase), gamma subunit"/>
    <property type="match status" value="1"/>
</dbReference>
<dbReference type="OrthoDB" id="239812at2759"/>
<evidence type="ECO:0000256" key="9">
    <source>
        <dbReference type="ARBA" id="ARBA00023196"/>
    </source>
</evidence>
<dbReference type="PROSITE" id="PS00153">
    <property type="entry name" value="ATPASE_GAMMA"/>
    <property type="match status" value="1"/>
</dbReference>
<evidence type="ECO:0000256" key="6">
    <source>
        <dbReference type="ARBA" id="ARBA00023065"/>
    </source>
</evidence>
<comment type="caution">
    <text evidence="12">The sequence shown here is derived from an EMBL/GenBank/DDBJ whole genome shotgun (WGS) entry which is preliminary data.</text>
</comment>
<dbReference type="EMBL" id="VXIV02003191">
    <property type="protein sequence ID" value="KAF6020150.1"/>
    <property type="molecule type" value="Genomic_DNA"/>
</dbReference>
<accession>A0A7J7J1W1</accession>
<keyword evidence="5" id="KW-0999">Mitochondrion inner membrane</keyword>
<dbReference type="PANTHER" id="PTHR11693">
    <property type="entry name" value="ATP SYNTHASE GAMMA CHAIN"/>
    <property type="match status" value="1"/>
</dbReference>
<dbReference type="InterPro" id="IPR035968">
    <property type="entry name" value="ATP_synth_F1_ATPase_gsu"/>
</dbReference>
<dbReference type="FunFam" id="3.40.1380.10:FF:000003">
    <property type="entry name" value="ATP synthase subunit gamma"/>
    <property type="match status" value="1"/>
</dbReference>
<proteinExistence type="inferred from homology"/>
<comment type="subunit">
    <text evidence="11">F-type ATPases have 2 components, CF(1) - the catalytic core - and CF(0) - the membrane proton channel. CF(1) and CF(0) have multiple subunits.</text>
</comment>
<keyword evidence="8" id="KW-0472">Membrane</keyword>
<keyword evidence="13" id="KW-1185">Reference proteome</keyword>
<keyword evidence="4 11" id="KW-0375">Hydrogen ion transport</keyword>
<evidence type="ECO:0000256" key="5">
    <source>
        <dbReference type="ARBA" id="ARBA00022792"/>
    </source>
</evidence>
<evidence type="ECO:0000256" key="3">
    <source>
        <dbReference type="ARBA" id="ARBA00022448"/>
    </source>
</evidence>
<name>A0A7J7J1W1_BUGNE</name>
<keyword evidence="3 11" id="KW-0813">Transport</keyword>
<dbReference type="GO" id="GO:0005743">
    <property type="term" value="C:mitochondrial inner membrane"/>
    <property type="evidence" value="ECO:0007669"/>
    <property type="project" value="UniProtKB-SubCell"/>
</dbReference>
<dbReference type="Proteomes" id="UP000593567">
    <property type="component" value="Unassembled WGS sequence"/>
</dbReference>
<dbReference type="GO" id="GO:0046933">
    <property type="term" value="F:proton-transporting ATP synthase activity, rotational mechanism"/>
    <property type="evidence" value="ECO:0007669"/>
    <property type="project" value="InterPro"/>
</dbReference>
<evidence type="ECO:0000256" key="8">
    <source>
        <dbReference type="ARBA" id="ARBA00023136"/>
    </source>
</evidence>
<evidence type="ECO:0000256" key="1">
    <source>
        <dbReference type="ARBA" id="ARBA00004637"/>
    </source>
</evidence>
<organism evidence="12 13">
    <name type="scientific">Bugula neritina</name>
    <name type="common">Brown bryozoan</name>
    <name type="synonym">Sertularia neritina</name>
    <dbReference type="NCBI Taxonomy" id="10212"/>
    <lineage>
        <taxon>Eukaryota</taxon>
        <taxon>Metazoa</taxon>
        <taxon>Spiralia</taxon>
        <taxon>Lophotrochozoa</taxon>
        <taxon>Bryozoa</taxon>
        <taxon>Gymnolaemata</taxon>
        <taxon>Cheilostomatida</taxon>
        <taxon>Flustrina</taxon>
        <taxon>Buguloidea</taxon>
        <taxon>Bugulidae</taxon>
        <taxon>Bugula</taxon>
    </lineage>
</organism>
<dbReference type="InterPro" id="IPR000131">
    <property type="entry name" value="ATP_synth_F1_gsu"/>
</dbReference>
<dbReference type="Gene3D" id="1.10.287.80">
    <property type="entry name" value="ATP synthase, gamma subunit, helix hairpin domain"/>
    <property type="match status" value="1"/>
</dbReference>
<keyword evidence="6 11" id="KW-0406">Ion transport</keyword>
<dbReference type="PRINTS" id="PR00126">
    <property type="entry name" value="ATPASEGAMMA"/>
</dbReference>
<evidence type="ECO:0000256" key="11">
    <source>
        <dbReference type="RuleBase" id="RU004001"/>
    </source>
</evidence>
<gene>
    <name evidence="12" type="ORF">EB796_021523</name>
</gene>
<evidence type="ECO:0000256" key="2">
    <source>
        <dbReference type="ARBA" id="ARBA00007681"/>
    </source>
</evidence>
<keyword evidence="7" id="KW-0496">Mitochondrion</keyword>
<sequence>MLKKAVPVFQPQSCQTRNMATLKDIATRLKSVKNIQKITKSMKMVSAAKFAKAERELKPARVYGAGATAFYDKLEVESDESKPNHLIVAISSDKGLCGGVHSAICKAIKAEVSTKSAEANIKLVAVGDKARAILARTHKDNFMLSCKEIGRLPPTFADASSVAQDILDSGYEYDNGSLFFNTFKSVVSYNVTKLPLLSINTVSAADNLALYDSVDEDVLTSYNEFALASLVFFGMKEGAASEQSARMTAMDGASKNAGEMIDKLTLTYNRTRQAVITRELIEIISGASALD</sequence>
<dbReference type="AlphaFoldDB" id="A0A7J7J1W1"/>
<dbReference type="NCBIfam" id="TIGR01146">
    <property type="entry name" value="ATPsyn_F1gamma"/>
    <property type="match status" value="1"/>
</dbReference>
<evidence type="ECO:0000256" key="10">
    <source>
        <dbReference type="ARBA" id="ARBA00023310"/>
    </source>
</evidence>